<sequence>MKNIGEFCATALNKLLKMACSILARREMRIGAFRPKKRNTCRMRVSIIQMLLQQRLLSKHGVFNDKLEQTGNVVCVEMVGFTEMDESVQQRAFTIDIPNRTMRQ</sequence>
<accession>A0A447N5N8</accession>
<evidence type="ECO:0000313" key="2">
    <source>
        <dbReference type="Proteomes" id="UP000282086"/>
    </source>
</evidence>
<gene>
    <name evidence="1" type="ORF">NCTC129_04901</name>
</gene>
<protein>
    <submittedName>
        <fullName evidence="1">Uncharacterized protein</fullName>
    </submittedName>
</protein>
<dbReference type="Proteomes" id="UP000282086">
    <property type="component" value="Chromosome"/>
</dbReference>
<name>A0A447N5N8_SALET</name>
<dbReference type="EMBL" id="LR134140">
    <property type="protein sequence ID" value="VDZ98627.1"/>
    <property type="molecule type" value="Genomic_DNA"/>
</dbReference>
<dbReference type="AlphaFoldDB" id="A0A447N5N8"/>
<proteinExistence type="predicted"/>
<reference evidence="1 2" key="1">
    <citation type="submission" date="2018-12" db="EMBL/GenBank/DDBJ databases">
        <authorList>
            <consortium name="Pathogen Informatics"/>
        </authorList>
    </citation>
    <scope>NUCLEOTIDE SEQUENCE [LARGE SCALE GENOMIC DNA]</scope>
    <source>
        <strain evidence="1 2">NCTC129</strain>
    </source>
</reference>
<evidence type="ECO:0000313" key="1">
    <source>
        <dbReference type="EMBL" id="VDZ98627.1"/>
    </source>
</evidence>
<organism evidence="1 2">
    <name type="scientific">Salmonella enterica I</name>
    <dbReference type="NCBI Taxonomy" id="59201"/>
    <lineage>
        <taxon>Bacteria</taxon>
        <taxon>Pseudomonadati</taxon>
        <taxon>Pseudomonadota</taxon>
        <taxon>Gammaproteobacteria</taxon>
        <taxon>Enterobacterales</taxon>
        <taxon>Enterobacteriaceae</taxon>
        <taxon>Salmonella</taxon>
    </lineage>
</organism>